<protein>
    <recommendedName>
        <fullName evidence="3">DUF3012 domain-containing protein</fullName>
    </recommendedName>
</protein>
<dbReference type="RefSeq" id="WP_189477884.1">
    <property type="nucleotide sequence ID" value="NZ_BMYM01000002.1"/>
</dbReference>
<evidence type="ECO:0000313" key="2">
    <source>
        <dbReference type="Proteomes" id="UP000644693"/>
    </source>
</evidence>
<sequence>MRVMIALLAVLALGACSVEPGSEAWCEEMKEKPMTELTLDDGKVFAKHCVLDSTTIGSEAWCGELEKKDKGDWSASEAADYAKHCVT</sequence>
<keyword evidence="2" id="KW-1185">Reference proteome</keyword>
<dbReference type="EMBL" id="BMYM01000002">
    <property type="protein sequence ID" value="GHD35437.1"/>
    <property type="molecule type" value="Genomic_DNA"/>
</dbReference>
<dbReference type="AlphaFoldDB" id="A0A918XKN1"/>
<reference evidence="1" key="1">
    <citation type="journal article" date="2014" name="Int. J. Syst. Evol. Microbiol.">
        <title>Complete genome sequence of Corynebacterium casei LMG S-19264T (=DSM 44701T), isolated from a smear-ripened cheese.</title>
        <authorList>
            <consortium name="US DOE Joint Genome Institute (JGI-PGF)"/>
            <person name="Walter F."/>
            <person name="Albersmeier A."/>
            <person name="Kalinowski J."/>
            <person name="Ruckert C."/>
        </authorList>
    </citation>
    <scope>NUCLEOTIDE SEQUENCE</scope>
    <source>
        <strain evidence="1">KCTC 23430</strain>
    </source>
</reference>
<dbReference type="PROSITE" id="PS51257">
    <property type="entry name" value="PROKAR_LIPOPROTEIN"/>
    <property type="match status" value="1"/>
</dbReference>
<comment type="caution">
    <text evidence="1">The sequence shown here is derived from an EMBL/GenBank/DDBJ whole genome shotgun (WGS) entry which is preliminary data.</text>
</comment>
<reference evidence="1" key="2">
    <citation type="submission" date="2020-09" db="EMBL/GenBank/DDBJ databases">
        <authorList>
            <person name="Sun Q."/>
            <person name="Kim S."/>
        </authorList>
    </citation>
    <scope>NUCLEOTIDE SEQUENCE</scope>
    <source>
        <strain evidence="1">KCTC 23430</strain>
    </source>
</reference>
<accession>A0A918XKN1</accession>
<organism evidence="1 2">
    <name type="scientific">Parahalioglobus pacificus</name>
    <dbReference type="NCBI Taxonomy" id="930806"/>
    <lineage>
        <taxon>Bacteria</taxon>
        <taxon>Pseudomonadati</taxon>
        <taxon>Pseudomonadota</taxon>
        <taxon>Gammaproteobacteria</taxon>
        <taxon>Cellvibrionales</taxon>
        <taxon>Halieaceae</taxon>
        <taxon>Parahalioglobus</taxon>
    </lineage>
</organism>
<evidence type="ECO:0008006" key="3">
    <source>
        <dbReference type="Google" id="ProtNLM"/>
    </source>
</evidence>
<dbReference type="InterPro" id="IPR021379">
    <property type="entry name" value="DUF3012"/>
</dbReference>
<evidence type="ECO:0000313" key="1">
    <source>
        <dbReference type="EMBL" id="GHD35437.1"/>
    </source>
</evidence>
<proteinExistence type="predicted"/>
<dbReference type="Proteomes" id="UP000644693">
    <property type="component" value="Unassembled WGS sequence"/>
</dbReference>
<name>A0A918XKN1_9GAMM</name>
<gene>
    <name evidence="1" type="ORF">GCM10007053_22350</name>
</gene>
<dbReference type="Pfam" id="PF11216">
    <property type="entry name" value="DUF3012"/>
    <property type="match status" value="2"/>
</dbReference>